<sequence>MATSSTFGCGVCDSQHITKVAEHWCPECEEGLCPNCLIFHNSSKLSRGHGVISIENYKQLPPYITSIRQQCPDHDRKYKLYCPNHEVPCCPFCITTSHSKCNGLQVLEVVVRTSELSSQYEDMKQSLRDIQKQHRKKKRLTVKVILRVFRNKEINSSVKSKQVRQQINSHLDKLEEQAIENLKSTEDKVKHQIETLLSKLSNSNEEAEELGNIISAMSRYASDLQRFLGRKEIELKVAKSEEYISSLVEDGSLQQVTMNCSIDSNVSGILSSMSSLCTILTETTGANFYVTQRERRYLYNGCTINQSGKMAFVDFTHNKRLIILNADGTADGELKFQRPYDVASIANRKVVIIQDKVIQIIDLSSKQVEKTIDVINIAASGISYEHNKLVYCESGKDILMLKLTGDNPKNVIVKDSNIKYWNYIASFQKYIYHTNMNNNTISCYNVSGEKMWEFKDEIVVLSPRSVAVDKFSNIYVASFNNKSIVVLSPDGTQSRTLISKLQSWAIDIDRERNMLMVAEYPVRYSMATSSTSQTSIHDINVHLGQTLTLPNGRRDTCITRCTINQSGKSIFADFTDNKRLIFLNADGSVDGEIHLAAPYEFYIY</sequence>
<dbReference type="InterPro" id="IPR000315">
    <property type="entry name" value="Znf_B-box"/>
</dbReference>
<feature type="coiled-coil region" evidence="4">
    <location>
        <begin position="113"/>
        <end position="140"/>
    </location>
</feature>
<dbReference type="CDD" id="cd19757">
    <property type="entry name" value="Bbox1"/>
    <property type="match status" value="1"/>
</dbReference>
<name>A0A8S3TRZ7_MYTED</name>
<feature type="coiled-coil region" evidence="4">
    <location>
        <begin position="179"/>
        <end position="213"/>
    </location>
</feature>
<keyword evidence="1" id="KW-0677">Repeat</keyword>
<dbReference type="Proteomes" id="UP000683360">
    <property type="component" value="Unassembled WGS sequence"/>
</dbReference>
<proteinExistence type="predicted"/>
<dbReference type="PANTHER" id="PTHR25462">
    <property type="entry name" value="BONUS, ISOFORM C-RELATED"/>
    <property type="match status" value="1"/>
</dbReference>
<comment type="caution">
    <text evidence="6">The sequence shown here is derived from an EMBL/GenBank/DDBJ whole genome shotgun (WGS) entry which is preliminary data.</text>
</comment>
<dbReference type="SUPFAM" id="SSF63825">
    <property type="entry name" value="YWTD domain"/>
    <property type="match status" value="1"/>
</dbReference>
<dbReference type="InterPro" id="IPR011042">
    <property type="entry name" value="6-blade_b-propeller_TolB-like"/>
</dbReference>
<dbReference type="AlphaFoldDB" id="A0A8S3TRZ7"/>
<dbReference type="GO" id="GO:0005654">
    <property type="term" value="C:nucleoplasm"/>
    <property type="evidence" value="ECO:0007669"/>
    <property type="project" value="TreeGrafter"/>
</dbReference>
<protein>
    <recommendedName>
        <fullName evidence="5">B box-type domain-containing protein</fullName>
    </recommendedName>
</protein>
<dbReference type="GO" id="GO:0061630">
    <property type="term" value="F:ubiquitin protein ligase activity"/>
    <property type="evidence" value="ECO:0007669"/>
    <property type="project" value="TreeGrafter"/>
</dbReference>
<evidence type="ECO:0000256" key="1">
    <source>
        <dbReference type="ARBA" id="ARBA00022737"/>
    </source>
</evidence>
<evidence type="ECO:0000313" key="7">
    <source>
        <dbReference type="Proteomes" id="UP000683360"/>
    </source>
</evidence>
<dbReference type="GO" id="GO:0060340">
    <property type="term" value="P:positive regulation of type I interferon-mediated signaling pathway"/>
    <property type="evidence" value="ECO:0007669"/>
    <property type="project" value="TreeGrafter"/>
</dbReference>
<dbReference type="PROSITE" id="PS50119">
    <property type="entry name" value="ZF_BBOX"/>
    <property type="match status" value="1"/>
</dbReference>
<dbReference type="Gene3D" id="3.30.160.60">
    <property type="entry name" value="Classic Zinc Finger"/>
    <property type="match status" value="1"/>
</dbReference>
<keyword evidence="4" id="KW-0175">Coiled coil</keyword>
<feature type="domain" description="B box-type" evidence="5">
    <location>
        <begin position="11"/>
        <end position="54"/>
    </location>
</feature>
<evidence type="ECO:0000256" key="3">
    <source>
        <dbReference type="PROSITE-ProRule" id="PRU00504"/>
    </source>
</evidence>
<keyword evidence="2" id="KW-0863">Zinc-finger</keyword>
<organism evidence="6 7">
    <name type="scientific">Mytilus edulis</name>
    <name type="common">Blue mussel</name>
    <dbReference type="NCBI Taxonomy" id="6550"/>
    <lineage>
        <taxon>Eukaryota</taxon>
        <taxon>Metazoa</taxon>
        <taxon>Spiralia</taxon>
        <taxon>Lophotrochozoa</taxon>
        <taxon>Mollusca</taxon>
        <taxon>Bivalvia</taxon>
        <taxon>Autobranchia</taxon>
        <taxon>Pteriomorphia</taxon>
        <taxon>Mytilida</taxon>
        <taxon>Mytiloidea</taxon>
        <taxon>Mytilidae</taxon>
        <taxon>Mytilinae</taxon>
        <taxon>Mytilus</taxon>
    </lineage>
</organism>
<dbReference type="GO" id="GO:0008270">
    <property type="term" value="F:zinc ion binding"/>
    <property type="evidence" value="ECO:0007669"/>
    <property type="project" value="UniProtKB-KW"/>
</dbReference>
<evidence type="ECO:0000313" key="6">
    <source>
        <dbReference type="EMBL" id="CAG2233237.1"/>
    </source>
</evidence>
<feature type="repeat" description="NHL" evidence="3">
    <location>
        <begin position="462"/>
        <end position="490"/>
    </location>
</feature>
<evidence type="ECO:0000259" key="5">
    <source>
        <dbReference type="PROSITE" id="PS50119"/>
    </source>
</evidence>
<evidence type="ECO:0000256" key="2">
    <source>
        <dbReference type="PROSITE-ProRule" id="PRU00024"/>
    </source>
</evidence>
<accession>A0A8S3TRZ7</accession>
<dbReference type="SUPFAM" id="SSF57845">
    <property type="entry name" value="B-box zinc-binding domain"/>
    <property type="match status" value="1"/>
</dbReference>
<dbReference type="InterPro" id="IPR047153">
    <property type="entry name" value="TRIM45/56/19-like"/>
</dbReference>
<keyword evidence="2" id="KW-0862">Zinc</keyword>
<dbReference type="PANTHER" id="PTHR25462:SF299">
    <property type="entry name" value="E3 UBIQUITIN-PROTEIN LIGASE TRIM56"/>
    <property type="match status" value="1"/>
</dbReference>
<dbReference type="InterPro" id="IPR001258">
    <property type="entry name" value="NHL_repeat"/>
</dbReference>
<reference evidence="6" key="1">
    <citation type="submission" date="2021-03" db="EMBL/GenBank/DDBJ databases">
        <authorList>
            <person name="Bekaert M."/>
        </authorList>
    </citation>
    <scope>NUCLEOTIDE SEQUENCE</scope>
</reference>
<evidence type="ECO:0000256" key="4">
    <source>
        <dbReference type="SAM" id="Coils"/>
    </source>
</evidence>
<dbReference type="Gene3D" id="2.120.10.30">
    <property type="entry name" value="TolB, C-terminal domain"/>
    <property type="match status" value="1"/>
</dbReference>
<dbReference type="GO" id="GO:0045087">
    <property type="term" value="P:innate immune response"/>
    <property type="evidence" value="ECO:0007669"/>
    <property type="project" value="TreeGrafter"/>
</dbReference>
<gene>
    <name evidence="6" type="ORF">MEDL_45925</name>
</gene>
<dbReference type="PROSITE" id="PS51125">
    <property type="entry name" value="NHL"/>
    <property type="match status" value="1"/>
</dbReference>
<keyword evidence="7" id="KW-1185">Reference proteome</keyword>
<dbReference type="EMBL" id="CAJPWZ010002201">
    <property type="protein sequence ID" value="CAG2233237.1"/>
    <property type="molecule type" value="Genomic_DNA"/>
</dbReference>
<keyword evidence="2" id="KW-0479">Metal-binding</keyword>